<feature type="transmembrane region" description="Helical" evidence="1">
    <location>
        <begin position="164"/>
        <end position="193"/>
    </location>
</feature>
<dbReference type="EMBL" id="CP094326">
    <property type="protein sequence ID" value="UNY97717.1"/>
    <property type="molecule type" value="Genomic_DNA"/>
</dbReference>
<feature type="transmembrane region" description="Helical" evidence="1">
    <location>
        <begin position="248"/>
        <end position="270"/>
    </location>
</feature>
<organism evidence="2 3">
    <name type="scientific">Zhouia spongiae</name>
    <dbReference type="NCBI Taxonomy" id="2202721"/>
    <lineage>
        <taxon>Bacteria</taxon>
        <taxon>Pseudomonadati</taxon>
        <taxon>Bacteroidota</taxon>
        <taxon>Flavobacteriia</taxon>
        <taxon>Flavobacteriales</taxon>
        <taxon>Flavobacteriaceae</taxon>
        <taxon>Zhouia</taxon>
    </lineage>
</organism>
<sequence length="276" mass="31982">MKSLISAEFYKLFKQTKTYYAIVALFVIEAIVLISAYYQGSTIIDVLLDNLKETFYFEGDLLNGNLLIYLILNTLWFHLPLILMIVVSGTLTSEYKDRTLQAMMMQPVNKVKFILSKYIVATIFTAIIVLVLALTSFGLSYVFFGKGDLIVYLDTLNFFETEEAFSRLIWAFVVGVFSMIFFSLASLTLAVFFKEATKTWIVSVFFLIFCNLLLKVDFGAGWWNDLFFVKLNDTWQYLFYFEIDWNKIMLNILLLILYSGLFAGVGTYYFKKTDIE</sequence>
<feature type="transmembrane region" description="Helical" evidence="1">
    <location>
        <begin position="20"/>
        <end position="38"/>
    </location>
</feature>
<feature type="transmembrane region" description="Helical" evidence="1">
    <location>
        <begin position="66"/>
        <end position="92"/>
    </location>
</feature>
<dbReference type="RefSeq" id="WP_242936128.1">
    <property type="nucleotide sequence ID" value="NZ_CP094326.1"/>
</dbReference>
<dbReference type="Proteomes" id="UP000829476">
    <property type="component" value="Chromosome"/>
</dbReference>
<keyword evidence="3" id="KW-1185">Reference proteome</keyword>
<accession>A0ABY3YIP7</accession>
<dbReference type="PANTHER" id="PTHR37305">
    <property type="entry name" value="INTEGRAL MEMBRANE PROTEIN-RELATED"/>
    <property type="match status" value="1"/>
</dbReference>
<proteinExistence type="predicted"/>
<feature type="transmembrane region" description="Helical" evidence="1">
    <location>
        <begin position="113"/>
        <end position="144"/>
    </location>
</feature>
<dbReference type="PANTHER" id="PTHR37305:SF1">
    <property type="entry name" value="MEMBRANE PROTEIN"/>
    <property type="match status" value="1"/>
</dbReference>
<protein>
    <submittedName>
        <fullName evidence="2">ABC transporter permease</fullName>
    </submittedName>
</protein>
<evidence type="ECO:0000313" key="3">
    <source>
        <dbReference type="Proteomes" id="UP000829476"/>
    </source>
</evidence>
<reference evidence="2 3" key="1">
    <citation type="journal article" date="2018" name="Int. J. Syst. Evol. Microbiol.">
        <title>Zhouia spongiae sp. nov., isolated from a marine sponge.</title>
        <authorList>
            <person name="Zhuang L."/>
            <person name="Lin B."/>
            <person name="Qin F."/>
            <person name="Luo L."/>
        </authorList>
    </citation>
    <scope>NUCLEOTIDE SEQUENCE [LARGE SCALE GENOMIC DNA]</scope>
    <source>
        <strain evidence="2 3">HN-Y44</strain>
    </source>
</reference>
<keyword evidence="1" id="KW-0472">Membrane</keyword>
<dbReference type="Pfam" id="PF12730">
    <property type="entry name" value="ABC2_membrane_4"/>
    <property type="match status" value="1"/>
</dbReference>
<gene>
    <name evidence="2" type="ORF">MQE36_11545</name>
</gene>
<keyword evidence="1" id="KW-1133">Transmembrane helix</keyword>
<name>A0ABY3YIP7_9FLAO</name>
<keyword evidence="1" id="KW-0812">Transmembrane</keyword>
<feature type="transmembrane region" description="Helical" evidence="1">
    <location>
        <begin position="200"/>
        <end position="223"/>
    </location>
</feature>
<evidence type="ECO:0000313" key="2">
    <source>
        <dbReference type="EMBL" id="UNY97717.1"/>
    </source>
</evidence>
<evidence type="ECO:0000256" key="1">
    <source>
        <dbReference type="SAM" id="Phobius"/>
    </source>
</evidence>